<sequence>MTLKIGIVGVGNIGSIHASVYKENPETEIVAVCDIVKEKADAAAAKFGGTPFYSVEDMLRSNIQLDLVSVCTKGEENGSEHYAPTMELLQAGIPVLGEKPISNNIDEGKQMVELARKNKIPYAVNLNHRFTPAAERAKSWIESGRLGKIHMINMRMWINNPVESSPWFHLRALHPHSFDVIRYFCGDVKRVGAFMMKGEGRKIWSNAQVILEFENGAIGNLVGSYDAGASYGLELCEVVGSKGRFLLEDACEHLTFYPRTSIETEKFSYLGGMRAFPETFKSRINSFVDQLVSGVTYDHVDGSGEDALKAQLIIEAAIKSWETGTIVDVKEVGLISGGVK</sequence>
<proteinExistence type="predicted"/>
<dbReference type="InterPro" id="IPR055170">
    <property type="entry name" value="GFO_IDH_MocA-like_dom"/>
</dbReference>
<dbReference type="SUPFAM" id="SSF55347">
    <property type="entry name" value="Glyceraldehyde-3-phosphate dehydrogenase-like, C-terminal domain"/>
    <property type="match status" value="1"/>
</dbReference>
<dbReference type="InterPro" id="IPR051450">
    <property type="entry name" value="Gfo/Idh/MocA_Oxidoreductases"/>
</dbReference>
<feature type="domain" description="GFO/IDH/MocA-like oxidoreductase" evidence="2">
    <location>
        <begin position="136"/>
        <end position="245"/>
    </location>
</feature>
<feature type="domain" description="Gfo/Idh/MocA-like oxidoreductase N-terminal" evidence="1">
    <location>
        <begin position="3"/>
        <end position="125"/>
    </location>
</feature>
<evidence type="ECO:0000313" key="3">
    <source>
        <dbReference type="EMBL" id="MBS4194255.1"/>
    </source>
</evidence>
<comment type="caution">
    <text evidence="3">The sequence shown here is derived from an EMBL/GenBank/DDBJ whole genome shotgun (WGS) entry which is preliminary data.</text>
</comment>
<keyword evidence="4" id="KW-1185">Reference proteome</keyword>
<dbReference type="InterPro" id="IPR036291">
    <property type="entry name" value="NAD(P)-bd_dom_sf"/>
</dbReference>
<dbReference type="PANTHER" id="PTHR43377">
    <property type="entry name" value="BILIVERDIN REDUCTASE A"/>
    <property type="match status" value="1"/>
</dbReference>
<dbReference type="Pfam" id="PF22725">
    <property type="entry name" value="GFO_IDH_MocA_C3"/>
    <property type="match status" value="1"/>
</dbReference>
<evidence type="ECO:0000259" key="1">
    <source>
        <dbReference type="Pfam" id="PF01408"/>
    </source>
</evidence>
<organism evidence="3 4">
    <name type="scientific">Lederbergia citri</name>
    <dbReference type="NCBI Taxonomy" id="2833580"/>
    <lineage>
        <taxon>Bacteria</taxon>
        <taxon>Bacillati</taxon>
        <taxon>Bacillota</taxon>
        <taxon>Bacilli</taxon>
        <taxon>Bacillales</taxon>
        <taxon>Bacillaceae</taxon>
        <taxon>Lederbergia</taxon>
    </lineage>
</organism>
<accession>A0A942YGE0</accession>
<dbReference type="InterPro" id="IPR000683">
    <property type="entry name" value="Gfo/Idh/MocA-like_OxRdtase_N"/>
</dbReference>
<name>A0A942YGE0_9BACI</name>
<dbReference type="EMBL" id="JAGYPG010000001">
    <property type="protein sequence ID" value="MBS4194255.1"/>
    <property type="molecule type" value="Genomic_DNA"/>
</dbReference>
<evidence type="ECO:0000259" key="2">
    <source>
        <dbReference type="Pfam" id="PF22725"/>
    </source>
</evidence>
<dbReference type="GO" id="GO:0000166">
    <property type="term" value="F:nucleotide binding"/>
    <property type="evidence" value="ECO:0007669"/>
    <property type="project" value="InterPro"/>
</dbReference>
<dbReference type="RefSeq" id="WP_213123454.1">
    <property type="nucleotide sequence ID" value="NZ_JAGYPG010000001.1"/>
</dbReference>
<dbReference type="PANTHER" id="PTHR43377:SF1">
    <property type="entry name" value="BILIVERDIN REDUCTASE A"/>
    <property type="match status" value="1"/>
</dbReference>
<dbReference type="Pfam" id="PF01408">
    <property type="entry name" value="GFO_IDH_MocA"/>
    <property type="match status" value="1"/>
</dbReference>
<evidence type="ECO:0000313" key="4">
    <source>
        <dbReference type="Proteomes" id="UP000681414"/>
    </source>
</evidence>
<dbReference type="Proteomes" id="UP000681414">
    <property type="component" value="Unassembled WGS sequence"/>
</dbReference>
<protein>
    <submittedName>
        <fullName evidence="3">Gfo/Idh/MocA family oxidoreductase</fullName>
    </submittedName>
</protein>
<dbReference type="Gene3D" id="3.40.50.720">
    <property type="entry name" value="NAD(P)-binding Rossmann-like Domain"/>
    <property type="match status" value="1"/>
</dbReference>
<reference evidence="3 4" key="1">
    <citation type="submission" date="2021-05" db="EMBL/GenBank/DDBJ databases">
        <title>Novel Bacillus species.</title>
        <authorList>
            <person name="Liu G."/>
        </authorList>
    </citation>
    <scope>NUCLEOTIDE SEQUENCE [LARGE SCALE GENOMIC DNA]</scope>
    <source>
        <strain evidence="4">FJAT-49780</strain>
    </source>
</reference>
<dbReference type="SUPFAM" id="SSF51735">
    <property type="entry name" value="NAD(P)-binding Rossmann-fold domains"/>
    <property type="match status" value="1"/>
</dbReference>
<gene>
    <name evidence="3" type="ORF">KHA97_04085</name>
</gene>
<dbReference type="AlphaFoldDB" id="A0A942YGE0"/>
<dbReference type="Gene3D" id="3.30.360.10">
    <property type="entry name" value="Dihydrodipicolinate Reductase, domain 2"/>
    <property type="match status" value="1"/>
</dbReference>